<dbReference type="RefSeq" id="WP_200813293.1">
    <property type="nucleotide sequence ID" value="NZ_FWFK01000002.1"/>
</dbReference>
<evidence type="ECO:0000313" key="3">
    <source>
        <dbReference type="Proteomes" id="UP000193570"/>
    </source>
</evidence>
<dbReference type="InterPro" id="IPR025870">
    <property type="entry name" value="Glyoxalase-like_dom"/>
</dbReference>
<sequence length="210" mass="22548">MNADPIRLTLDHLVVAAETLEEATAHAEAALGQPLVPGGKHVRFGTHNCVAGLADDLYLEAIAIDPAVPPPPMPRWFGLDRFRGPARLSTWVVRVEDLDAALAVLPMAGEAVDMARGALRWRMAVPEDGALPFDGLFPALIEWRSPVPAGTALASTGRRVTRLQIAHPEAEALAALLGPHLDVPQAVFETDDVPSLRATLEAPDHRRVLQ</sequence>
<dbReference type="EMBL" id="FWFK01000002">
    <property type="protein sequence ID" value="SLN31079.1"/>
    <property type="molecule type" value="Genomic_DNA"/>
</dbReference>
<dbReference type="Proteomes" id="UP000193570">
    <property type="component" value="Unassembled WGS sequence"/>
</dbReference>
<evidence type="ECO:0000259" key="1">
    <source>
        <dbReference type="Pfam" id="PF13468"/>
    </source>
</evidence>
<dbReference type="InterPro" id="IPR029068">
    <property type="entry name" value="Glyas_Bleomycin-R_OHBP_Dase"/>
</dbReference>
<dbReference type="AlphaFoldDB" id="A0A1X6YTU2"/>
<name>A0A1X6YTU2_9RHOB</name>
<reference evidence="2 3" key="1">
    <citation type="submission" date="2017-03" db="EMBL/GenBank/DDBJ databases">
        <authorList>
            <person name="Afonso C.L."/>
            <person name="Miller P.J."/>
            <person name="Scott M.A."/>
            <person name="Spackman E."/>
            <person name="Goraichik I."/>
            <person name="Dimitrov K.M."/>
            <person name="Suarez D.L."/>
            <person name="Swayne D.E."/>
        </authorList>
    </citation>
    <scope>NUCLEOTIDE SEQUENCE [LARGE SCALE GENOMIC DNA]</scope>
    <source>
        <strain evidence="2 3">CECT 8625</strain>
    </source>
</reference>
<protein>
    <recommendedName>
        <fullName evidence="1">Glyoxalase-like domain-containing protein</fullName>
    </recommendedName>
</protein>
<dbReference type="Gene3D" id="3.10.180.10">
    <property type="entry name" value="2,3-Dihydroxybiphenyl 1,2-Dioxygenase, domain 1"/>
    <property type="match status" value="1"/>
</dbReference>
<dbReference type="SUPFAM" id="SSF54593">
    <property type="entry name" value="Glyoxalase/Bleomycin resistance protein/Dihydroxybiphenyl dioxygenase"/>
    <property type="match status" value="1"/>
</dbReference>
<keyword evidence="3" id="KW-1185">Reference proteome</keyword>
<evidence type="ECO:0000313" key="2">
    <source>
        <dbReference type="EMBL" id="SLN31079.1"/>
    </source>
</evidence>
<dbReference type="Pfam" id="PF13468">
    <property type="entry name" value="Glyoxalase_3"/>
    <property type="match status" value="1"/>
</dbReference>
<feature type="domain" description="Glyoxalase-like" evidence="1">
    <location>
        <begin position="10"/>
        <end position="177"/>
    </location>
</feature>
<accession>A0A1X6YTU2</accession>
<proteinExistence type="predicted"/>
<gene>
    <name evidence="2" type="ORF">ROJ8625_01406</name>
</gene>
<organism evidence="2 3">
    <name type="scientific">Roseivivax jejudonensis</name>
    <dbReference type="NCBI Taxonomy" id="1529041"/>
    <lineage>
        <taxon>Bacteria</taxon>
        <taxon>Pseudomonadati</taxon>
        <taxon>Pseudomonadota</taxon>
        <taxon>Alphaproteobacteria</taxon>
        <taxon>Rhodobacterales</taxon>
        <taxon>Roseobacteraceae</taxon>
        <taxon>Roseivivax</taxon>
    </lineage>
</organism>